<organism evidence="2 3">
    <name type="scientific">Schizophyllum amplum</name>
    <dbReference type="NCBI Taxonomy" id="97359"/>
    <lineage>
        <taxon>Eukaryota</taxon>
        <taxon>Fungi</taxon>
        <taxon>Dikarya</taxon>
        <taxon>Basidiomycota</taxon>
        <taxon>Agaricomycotina</taxon>
        <taxon>Agaricomycetes</taxon>
        <taxon>Agaricomycetidae</taxon>
        <taxon>Agaricales</taxon>
        <taxon>Schizophyllaceae</taxon>
        <taxon>Schizophyllum</taxon>
    </lineage>
</organism>
<dbReference type="EMBL" id="VDMD01000023">
    <property type="protein sequence ID" value="TRM60223.1"/>
    <property type="molecule type" value="Genomic_DNA"/>
</dbReference>
<evidence type="ECO:0000256" key="1">
    <source>
        <dbReference type="SAM" id="MobiDB-lite"/>
    </source>
</evidence>
<feature type="compositionally biased region" description="Acidic residues" evidence="1">
    <location>
        <begin position="85"/>
        <end position="96"/>
    </location>
</feature>
<accession>A0A550C5Z1</accession>
<reference evidence="2 3" key="1">
    <citation type="journal article" date="2019" name="New Phytol.">
        <title>Comparative genomics reveals unique wood-decay strategies and fruiting body development in the Schizophyllaceae.</title>
        <authorList>
            <person name="Almasi E."/>
            <person name="Sahu N."/>
            <person name="Krizsan K."/>
            <person name="Balint B."/>
            <person name="Kovacs G.M."/>
            <person name="Kiss B."/>
            <person name="Cseklye J."/>
            <person name="Drula E."/>
            <person name="Henrissat B."/>
            <person name="Nagy I."/>
            <person name="Chovatia M."/>
            <person name="Adam C."/>
            <person name="LaButti K."/>
            <person name="Lipzen A."/>
            <person name="Riley R."/>
            <person name="Grigoriev I.V."/>
            <person name="Nagy L.G."/>
        </authorList>
    </citation>
    <scope>NUCLEOTIDE SEQUENCE [LARGE SCALE GENOMIC DNA]</scope>
    <source>
        <strain evidence="2 3">NL-1724</strain>
    </source>
</reference>
<dbReference type="Proteomes" id="UP000320762">
    <property type="component" value="Unassembled WGS sequence"/>
</dbReference>
<name>A0A550C5Z1_9AGAR</name>
<sequence length="182" mass="20038">MPSLENSPDNTVDTEDDLWAAYSSPVKPNPKLSTRRLLMKPLRLTLEVLEPVERHDWQNAPDVWEMPDPLLPHVNDEVASHIEEDVPDELEDEEGQSDAGTLATVEMGSPSLDSSDSDDWFTDALEEGDEDEDGEDDGDDWSGLNNATQVASQYAPPIIADEIDTAKTRLCTGTFVAANVEV</sequence>
<evidence type="ECO:0000313" key="3">
    <source>
        <dbReference type="Proteomes" id="UP000320762"/>
    </source>
</evidence>
<protein>
    <submittedName>
        <fullName evidence="2">Uncharacterized protein</fullName>
    </submittedName>
</protein>
<feature type="region of interest" description="Disordered" evidence="1">
    <location>
        <begin position="77"/>
        <end position="146"/>
    </location>
</feature>
<gene>
    <name evidence="2" type="ORF">BD626DRAFT_505845</name>
</gene>
<keyword evidence="3" id="KW-1185">Reference proteome</keyword>
<feature type="compositionally biased region" description="Acidic residues" evidence="1">
    <location>
        <begin position="115"/>
        <end position="140"/>
    </location>
</feature>
<evidence type="ECO:0000313" key="2">
    <source>
        <dbReference type="EMBL" id="TRM60223.1"/>
    </source>
</evidence>
<comment type="caution">
    <text evidence="2">The sequence shown here is derived from an EMBL/GenBank/DDBJ whole genome shotgun (WGS) entry which is preliminary data.</text>
</comment>
<dbReference type="AlphaFoldDB" id="A0A550C5Z1"/>
<proteinExistence type="predicted"/>